<feature type="domain" description="Zn(2)-C6 fungal-type" evidence="7">
    <location>
        <begin position="68"/>
        <end position="97"/>
    </location>
</feature>
<dbReference type="GO" id="GO:0003677">
    <property type="term" value="F:DNA binding"/>
    <property type="evidence" value="ECO:0007669"/>
    <property type="project" value="InterPro"/>
</dbReference>
<dbReference type="GO" id="GO:0000981">
    <property type="term" value="F:DNA-binding transcription factor activity, RNA polymerase II-specific"/>
    <property type="evidence" value="ECO:0007669"/>
    <property type="project" value="InterPro"/>
</dbReference>
<evidence type="ECO:0000313" key="8">
    <source>
        <dbReference type="EMBL" id="OCH93645.1"/>
    </source>
</evidence>
<evidence type="ECO:0000256" key="3">
    <source>
        <dbReference type="ARBA" id="ARBA00023015"/>
    </source>
</evidence>
<comment type="subcellular location">
    <subcellularLocation>
        <location evidence="1">Nucleus</location>
    </subcellularLocation>
</comment>
<feature type="compositionally biased region" description="Low complexity" evidence="6">
    <location>
        <begin position="157"/>
        <end position="171"/>
    </location>
</feature>
<feature type="region of interest" description="Disordered" evidence="6">
    <location>
        <begin position="1"/>
        <end position="59"/>
    </location>
</feature>
<dbReference type="SMART" id="SM00066">
    <property type="entry name" value="GAL4"/>
    <property type="match status" value="1"/>
</dbReference>
<dbReference type="PANTHER" id="PTHR47338:SF5">
    <property type="entry name" value="ZN(II)2CYS6 TRANSCRIPTION FACTOR (EUROFUNG)"/>
    <property type="match status" value="1"/>
</dbReference>
<dbReference type="InterPro" id="IPR050815">
    <property type="entry name" value="TF_fung"/>
</dbReference>
<dbReference type="Proteomes" id="UP000250043">
    <property type="component" value="Unassembled WGS sequence"/>
</dbReference>
<dbReference type="GO" id="GO:0005634">
    <property type="term" value="C:nucleus"/>
    <property type="evidence" value="ECO:0007669"/>
    <property type="project" value="UniProtKB-SubCell"/>
</dbReference>
<dbReference type="Pfam" id="PF04082">
    <property type="entry name" value="Fungal_trans"/>
    <property type="match status" value="1"/>
</dbReference>
<evidence type="ECO:0000256" key="1">
    <source>
        <dbReference type="ARBA" id="ARBA00004123"/>
    </source>
</evidence>
<keyword evidence="3" id="KW-0805">Transcription regulation</keyword>
<proteinExistence type="predicted"/>
<evidence type="ECO:0000256" key="5">
    <source>
        <dbReference type="ARBA" id="ARBA00023242"/>
    </source>
</evidence>
<evidence type="ECO:0000259" key="7">
    <source>
        <dbReference type="PROSITE" id="PS50048"/>
    </source>
</evidence>
<dbReference type="EMBL" id="KV722352">
    <property type="protein sequence ID" value="OCH93645.1"/>
    <property type="molecule type" value="Genomic_DNA"/>
</dbReference>
<dbReference type="Gene3D" id="4.10.240.10">
    <property type="entry name" value="Zn(2)-C6 fungal-type DNA-binding domain"/>
    <property type="match status" value="1"/>
</dbReference>
<dbReference type="AlphaFoldDB" id="A0A8E2DQ09"/>
<keyword evidence="4" id="KW-0804">Transcription</keyword>
<dbReference type="SUPFAM" id="SSF57701">
    <property type="entry name" value="Zn2/Cys6 DNA-binding domain"/>
    <property type="match status" value="1"/>
</dbReference>
<accession>A0A8E2DQ09</accession>
<feature type="compositionally biased region" description="Basic and acidic residues" evidence="6">
    <location>
        <begin position="624"/>
        <end position="636"/>
    </location>
</feature>
<feature type="compositionally biased region" description="Basic and acidic residues" evidence="6">
    <location>
        <begin position="136"/>
        <end position="152"/>
    </location>
</feature>
<feature type="region of interest" description="Disordered" evidence="6">
    <location>
        <begin position="106"/>
        <end position="188"/>
    </location>
</feature>
<gene>
    <name evidence="8" type="ORF">OBBRIDRAFT_885316</name>
</gene>
<dbReference type="Pfam" id="PF00172">
    <property type="entry name" value="Zn_clus"/>
    <property type="match status" value="1"/>
</dbReference>
<feature type="region of interest" description="Disordered" evidence="6">
    <location>
        <begin position="610"/>
        <end position="662"/>
    </location>
</feature>
<sequence length="736" mass="81156">MDARARPIHLHMVSLDPGNATPGPADKDGAGSHQSMHPHPDPPQMSDARDQPTIAFVKGTKRKRLSKACDACHKSKRRCDGTAPCSNCYFASKNCTYTDSNGRPVPAPRNANHERPALQLTPSPASDHAPPLPDIPLRDPLHEIVERREIPPKRSRAAVPPATPLSSASPSHGTPAISPTGSPNRPDVEPELMHELINLFFAHCNPQRLILHKPSFSAALSHDLVPNYLILAICAVAAPLSKNLETNEPYPRRAGVPFFDQAVKIMFDNGGRLLSVPCLATAQALCLLEMHEVAASHSWTKHYRYFDLALQVLEESLEVHQPDSVILARALALDTNILIERECTRRCFWLIQLMGWINGIYTYKPLRPRSIDLMRHVPLPADETTFELTVHSVATRPEFLHEAAPRTRYASQFGHLCRILSIYRELQTSLAMEDLHARAVGVQQGREALEEWVESLSGVLRFSKENLEKQLAMFETSSNTGAWCFCFVHVLHPCAYLSVLEGESRLPARPPQWVRDQLNTVFSGTGARAKNTILSACCIWSYSKYYPQDKLIQVWDNDFEKVWGFRVAVVADQWRACQEAARKQSASTQASPESAPLRTYAAAAASSLASTPAAVSPTSNRSPTDQHFRRGADGRRQSPQQAQYRAPPGAPSELAQQPHRDAAHSLPSLKASGLLDSWRPPSEAFANTLSISTPGPAVDERRASVAALLHPHAQPMRGAGVTTSVPVGMNWLVNEP</sequence>
<dbReference type="InterPro" id="IPR001138">
    <property type="entry name" value="Zn2Cys6_DnaBD"/>
</dbReference>
<feature type="compositionally biased region" description="Low complexity" evidence="6">
    <location>
        <begin position="610"/>
        <end position="619"/>
    </location>
</feature>
<keyword evidence="2" id="KW-0479">Metal-binding</keyword>
<dbReference type="PROSITE" id="PS50048">
    <property type="entry name" value="ZN2_CY6_FUNGAL_2"/>
    <property type="match status" value="1"/>
</dbReference>
<evidence type="ECO:0000313" key="9">
    <source>
        <dbReference type="Proteomes" id="UP000250043"/>
    </source>
</evidence>
<dbReference type="PANTHER" id="PTHR47338">
    <property type="entry name" value="ZN(II)2CYS6 TRANSCRIPTION FACTOR (EUROFUNG)-RELATED"/>
    <property type="match status" value="1"/>
</dbReference>
<keyword evidence="5" id="KW-0539">Nucleus</keyword>
<reference evidence="8 9" key="1">
    <citation type="submission" date="2016-07" db="EMBL/GenBank/DDBJ databases">
        <title>Draft genome of the white-rot fungus Obba rivulosa 3A-2.</title>
        <authorList>
            <consortium name="DOE Joint Genome Institute"/>
            <person name="Miettinen O."/>
            <person name="Riley R."/>
            <person name="Acob R."/>
            <person name="Barry K."/>
            <person name="Cullen D."/>
            <person name="De Vries R."/>
            <person name="Hainaut M."/>
            <person name="Hatakka A."/>
            <person name="Henrissat B."/>
            <person name="Hilden K."/>
            <person name="Kuo R."/>
            <person name="Labutti K."/>
            <person name="Lipzen A."/>
            <person name="Makela M.R."/>
            <person name="Sandor L."/>
            <person name="Spatafora J.W."/>
            <person name="Grigoriev I.V."/>
            <person name="Hibbett D.S."/>
        </authorList>
    </citation>
    <scope>NUCLEOTIDE SEQUENCE [LARGE SCALE GENOMIC DNA]</scope>
    <source>
        <strain evidence="8 9">3A-2</strain>
    </source>
</reference>
<organism evidence="8 9">
    <name type="scientific">Obba rivulosa</name>
    <dbReference type="NCBI Taxonomy" id="1052685"/>
    <lineage>
        <taxon>Eukaryota</taxon>
        <taxon>Fungi</taxon>
        <taxon>Dikarya</taxon>
        <taxon>Basidiomycota</taxon>
        <taxon>Agaricomycotina</taxon>
        <taxon>Agaricomycetes</taxon>
        <taxon>Polyporales</taxon>
        <taxon>Gelatoporiaceae</taxon>
        <taxon>Obba</taxon>
    </lineage>
</organism>
<evidence type="ECO:0000256" key="4">
    <source>
        <dbReference type="ARBA" id="ARBA00023163"/>
    </source>
</evidence>
<keyword evidence="9" id="KW-1185">Reference proteome</keyword>
<dbReference type="GO" id="GO:0006351">
    <property type="term" value="P:DNA-templated transcription"/>
    <property type="evidence" value="ECO:0007669"/>
    <property type="project" value="InterPro"/>
</dbReference>
<dbReference type="OrthoDB" id="2123952at2759"/>
<dbReference type="GO" id="GO:0008270">
    <property type="term" value="F:zinc ion binding"/>
    <property type="evidence" value="ECO:0007669"/>
    <property type="project" value="InterPro"/>
</dbReference>
<name>A0A8E2DQ09_9APHY</name>
<dbReference type="InterPro" id="IPR007219">
    <property type="entry name" value="XnlR_reg_dom"/>
</dbReference>
<dbReference type="PROSITE" id="PS00463">
    <property type="entry name" value="ZN2_CY6_FUNGAL_1"/>
    <property type="match status" value="1"/>
</dbReference>
<evidence type="ECO:0000256" key="6">
    <source>
        <dbReference type="SAM" id="MobiDB-lite"/>
    </source>
</evidence>
<dbReference type="CDD" id="cd12148">
    <property type="entry name" value="fungal_TF_MHR"/>
    <property type="match status" value="1"/>
</dbReference>
<evidence type="ECO:0000256" key="2">
    <source>
        <dbReference type="ARBA" id="ARBA00022723"/>
    </source>
</evidence>
<dbReference type="InterPro" id="IPR036864">
    <property type="entry name" value="Zn2-C6_fun-type_DNA-bd_sf"/>
</dbReference>
<dbReference type="CDD" id="cd00067">
    <property type="entry name" value="GAL4"/>
    <property type="match status" value="1"/>
</dbReference>
<protein>
    <recommendedName>
        <fullName evidence="7">Zn(2)-C6 fungal-type domain-containing protein</fullName>
    </recommendedName>
</protein>